<feature type="transmembrane region" description="Helical" evidence="5">
    <location>
        <begin position="28"/>
        <end position="51"/>
    </location>
</feature>
<feature type="transmembrane region" description="Helical" evidence="5">
    <location>
        <begin position="95"/>
        <end position="118"/>
    </location>
</feature>
<evidence type="ECO:0000256" key="4">
    <source>
        <dbReference type="ARBA" id="ARBA00023136"/>
    </source>
</evidence>
<sequence length="235" mass="25033">MSYMNVASDAVVSELPGEARAAFIKRTYVHVAGSLAAFAMLVSFFLSLGWGEKAMQLLAVSRWSWLLVLAAFMAVSFVANRWAHSGASRELQYAGLGLYVVAEAIIFLPLIAIAQLYAPGVIQNAAVITGALVTALTFIVFTTRKDFSFLGPILSIGGFVALGVIAASIAFGFTLGTVFSGIMIAFAGGSVLYTTSNVLHTYREDQHVAASLALFASIALMLWYVIQLLMSLGDD</sequence>
<feature type="transmembrane region" description="Helical" evidence="5">
    <location>
        <begin position="63"/>
        <end position="83"/>
    </location>
</feature>
<feature type="transmembrane region" description="Helical" evidence="5">
    <location>
        <begin position="124"/>
        <end position="142"/>
    </location>
</feature>
<dbReference type="GO" id="GO:0016020">
    <property type="term" value="C:membrane"/>
    <property type="evidence" value="ECO:0007669"/>
    <property type="project" value="UniProtKB-SubCell"/>
</dbReference>
<feature type="transmembrane region" description="Helical" evidence="5">
    <location>
        <begin position="177"/>
        <end position="195"/>
    </location>
</feature>
<accession>A0A918RJ35</accession>
<evidence type="ECO:0000256" key="2">
    <source>
        <dbReference type="ARBA" id="ARBA00022692"/>
    </source>
</evidence>
<keyword evidence="7" id="KW-1185">Reference proteome</keyword>
<comment type="caution">
    <text evidence="6">The sequence shown here is derived from an EMBL/GenBank/DDBJ whole genome shotgun (WGS) entry which is preliminary data.</text>
</comment>
<gene>
    <name evidence="6" type="ORF">GCM10008090_04470</name>
</gene>
<comment type="subcellular location">
    <subcellularLocation>
        <location evidence="1">Membrane</location>
        <topology evidence="1">Multi-pass membrane protein</topology>
    </subcellularLocation>
</comment>
<dbReference type="InterPro" id="IPR006214">
    <property type="entry name" value="Bax_inhibitor_1-related"/>
</dbReference>
<dbReference type="RefSeq" id="WP_189398374.1">
    <property type="nucleotide sequence ID" value="NZ_BMXA01000001.1"/>
</dbReference>
<dbReference type="Proteomes" id="UP000614811">
    <property type="component" value="Unassembled WGS sequence"/>
</dbReference>
<reference evidence="6" key="1">
    <citation type="journal article" date="2014" name="Int. J. Syst. Evol. Microbiol.">
        <title>Complete genome sequence of Corynebacterium casei LMG S-19264T (=DSM 44701T), isolated from a smear-ripened cheese.</title>
        <authorList>
            <consortium name="US DOE Joint Genome Institute (JGI-PGF)"/>
            <person name="Walter F."/>
            <person name="Albersmeier A."/>
            <person name="Kalinowski J."/>
            <person name="Ruckert C."/>
        </authorList>
    </citation>
    <scope>NUCLEOTIDE SEQUENCE</scope>
    <source>
        <strain evidence="6">KCTC 12711</strain>
    </source>
</reference>
<evidence type="ECO:0000313" key="7">
    <source>
        <dbReference type="Proteomes" id="UP000614811"/>
    </source>
</evidence>
<keyword evidence="3 5" id="KW-1133">Transmembrane helix</keyword>
<evidence type="ECO:0000256" key="3">
    <source>
        <dbReference type="ARBA" id="ARBA00022989"/>
    </source>
</evidence>
<evidence type="ECO:0000256" key="1">
    <source>
        <dbReference type="ARBA" id="ARBA00004141"/>
    </source>
</evidence>
<evidence type="ECO:0000313" key="6">
    <source>
        <dbReference type="EMBL" id="GGZ99026.1"/>
    </source>
</evidence>
<dbReference type="AlphaFoldDB" id="A0A918RJ35"/>
<proteinExistence type="predicted"/>
<organism evidence="6 7">
    <name type="scientific">Arenicella chitinivorans</name>
    <dbReference type="NCBI Taxonomy" id="1329800"/>
    <lineage>
        <taxon>Bacteria</taxon>
        <taxon>Pseudomonadati</taxon>
        <taxon>Pseudomonadota</taxon>
        <taxon>Gammaproteobacteria</taxon>
        <taxon>Arenicellales</taxon>
        <taxon>Arenicellaceae</taxon>
        <taxon>Arenicella</taxon>
    </lineage>
</organism>
<reference evidence="6" key="2">
    <citation type="submission" date="2020-09" db="EMBL/GenBank/DDBJ databases">
        <authorList>
            <person name="Sun Q."/>
            <person name="Kim S."/>
        </authorList>
    </citation>
    <scope>NUCLEOTIDE SEQUENCE</scope>
    <source>
        <strain evidence="6">KCTC 12711</strain>
    </source>
</reference>
<protein>
    <submittedName>
        <fullName evidence="6">Permease</fullName>
    </submittedName>
</protein>
<dbReference type="EMBL" id="BMXA01000001">
    <property type="protein sequence ID" value="GGZ99026.1"/>
    <property type="molecule type" value="Genomic_DNA"/>
</dbReference>
<dbReference type="Pfam" id="PF01027">
    <property type="entry name" value="Bax1-I"/>
    <property type="match status" value="1"/>
</dbReference>
<keyword evidence="4 5" id="KW-0472">Membrane</keyword>
<name>A0A918RJ35_9GAMM</name>
<keyword evidence="2 5" id="KW-0812">Transmembrane</keyword>
<feature type="transmembrane region" description="Helical" evidence="5">
    <location>
        <begin position="207"/>
        <end position="226"/>
    </location>
</feature>
<feature type="transmembrane region" description="Helical" evidence="5">
    <location>
        <begin position="149"/>
        <end position="171"/>
    </location>
</feature>
<evidence type="ECO:0000256" key="5">
    <source>
        <dbReference type="SAM" id="Phobius"/>
    </source>
</evidence>